<feature type="transmembrane region" description="Helical" evidence="1">
    <location>
        <begin position="28"/>
        <end position="49"/>
    </location>
</feature>
<dbReference type="Proteomes" id="UP000262832">
    <property type="component" value="Chromosome II"/>
</dbReference>
<dbReference type="InterPro" id="IPR001036">
    <property type="entry name" value="Acrflvin-R"/>
</dbReference>
<evidence type="ECO:0000256" key="1">
    <source>
        <dbReference type="SAM" id="Phobius"/>
    </source>
</evidence>
<proteinExistence type="predicted"/>
<dbReference type="EMBL" id="CP032094">
    <property type="protein sequence ID" value="AXY02473.1"/>
    <property type="molecule type" value="Genomic_DNA"/>
</dbReference>
<organism evidence="2 3">
    <name type="scientific">Vibrio alfacsensis</name>
    <dbReference type="NCBI Taxonomy" id="1074311"/>
    <lineage>
        <taxon>Bacteria</taxon>
        <taxon>Pseudomonadati</taxon>
        <taxon>Pseudomonadota</taxon>
        <taxon>Gammaproteobacteria</taxon>
        <taxon>Vibrionales</taxon>
        <taxon>Vibrionaceae</taxon>
        <taxon>Vibrio</taxon>
    </lineage>
</organism>
<feature type="transmembrane region" description="Helical" evidence="1">
    <location>
        <begin position="101"/>
        <end position="127"/>
    </location>
</feature>
<dbReference type="PRINTS" id="PR00702">
    <property type="entry name" value="ACRIFLAVINRP"/>
</dbReference>
<keyword evidence="3" id="KW-1185">Reference proteome</keyword>
<keyword evidence="1" id="KW-1133">Transmembrane helix</keyword>
<accession>A0ABM6YXM1</accession>
<keyword evidence="1" id="KW-0472">Membrane</keyword>
<feature type="transmembrane region" description="Helical" evidence="1">
    <location>
        <begin position="70"/>
        <end position="89"/>
    </location>
</feature>
<evidence type="ECO:0000313" key="2">
    <source>
        <dbReference type="EMBL" id="AXY02473.1"/>
    </source>
</evidence>
<name>A0ABM6YXM1_9VIBR</name>
<dbReference type="Pfam" id="PF00873">
    <property type="entry name" value="ACR_tran"/>
    <property type="match status" value="1"/>
</dbReference>
<keyword evidence="1" id="KW-0812">Transmembrane</keyword>
<dbReference type="Gene3D" id="1.20.1640.10">
    <property type="entry name" value="Multidrug efflux transporter AcrB transmembrane domain"/>
    <property type="match status" value="1"/>
</dbReference>
<sequence>MIVIPFGFLGALLGHIMLDVTLSVVSLLGVLALSGVVINDSLILIVEINRRIKEGQEAVKAIIDGACRRFRPIVLTTMTTFFGLAPMIWEPSNQAKLMIPMAISLGFGIVFATLITLVLLPCLYNILDDFKINETKTFCISKVFILYFNNLTHFRYLPHLNYE</sequence>
<gene>
    <name evidence="2" type="ORF">D1115_15525</name>
</gene>
<dbReference type="PANTHER" id="PTHR32063:SF33">
    <property type="entry name" value="RND SUPERFAMILY EFFLUX PUMP PERMEASE COMPONENT"/>
    <property type="match status" value="1"/>
</dbReference>
<protein>
    <submittedName>
        <fullName evidence="2">Efflux RND transporter permease subunit</fullName>
    </submittedName>
</protein>
<reference evidence="2 3" key="1">
    <citation type="submission" date="2018-08" db="EMBL/GenBank/DDBJ databases">
        <title>Genomic taxonomy of the Vibrionaceae family.</title>
        <authorList>
            <person name="Gomez-Gil B."/>
            <person name="Tanaka M."/>
            <person name="Sawabe T."/>
            <person name="Enciso-Ibarra K."/>
        </authorList>
    </citation>
    <scope>NUCLEOTIDE SEQUENCE [LARGE SCALE GENOMIC DNA]</scope>
    <source>
        <strain evidence="2 3">CAIM 1831</strain>
    </source>
</reference>
<dbReference type="SUPFAM" id="SSF82866">
    <property type="entry name" value="Multidrug efflux transporter AcrB transmembrane domain"/>
    <property type="match status" value="1"/>
</dbReference>
<dbReference type="PANTHER" id="PTHR32063">
    <property type="match status" value="1"/>
</dbReference>
<evidence type="ECO:0000313" key="3">
    <source>
        <dbReference type="Proteomes" id="UP000262832"/>
    </source>
</evidence>